<keyword evidence="2" id="KW-0012">Acyltransferase</keyword>
<dbReference type="Pfam" id="PF00583">
    <property type="entry name" value="Acetyltransf_1"/>
    <property type="match status" value="1"/>
</dbReference>
<dbReference type="PANTHER" id="PTHR43072">
    <property type="entry name" value="N-ACETYLTRANSFERASE"/>
    <property type="match status" value="1"/>
</dbReference>
<dbReference type="PROSITE" id="PS51186">
    <property type="entry name" value="GNAT"/>
    <property type="match status" value="1"/>
</dbReference>
<dbReference type="Gene3D" id="3.40.630.30">
    <property type="match status" value="1"/>
</dbReference>
<evidence type="ECO:0000313" key="4">
    <source>
        <dbReference type="EMBL" id="CUV41863.1"/>
    </source>
</evidence>
<evidence type="ECO:0000313" key="3">
    <source>
        <dbReference type="EMBL" id="CUV32615.1"/>
    </source>
</evidence>
<dbReference type="EMBL" id="LN899826">
    <property type="protein sequence ID" value="CUV41863.1"/>
    <property type="molecule type" value="Genomic_DNA"/>
</dbReference>
<dbReference type="InterPro" id="IPR000182">
    <property type="entry name" value="GNAT_dom"/>
</dbReference>
<dbReference type="EC" id="2.3.1.183" evidence="2"/>
<feature type="domain" description="N-acetyltransferase" evidence="1">
    <location>
        <begin position="20"/>
        <end position="183"/>
    </location>
</feature>
<evidence type="ECO:0000259" key="1">
    <source>
        <dbReference type="PROSITE" id="PS51186"/>
    </source>
</evidence>
<name>A0A0S4URZ3_RALSL</name>
<dbReference type="CDD" id="cd04301">
    <property type="entry name" value="NAT_SF"/>
    <property type="match status" value="1"/>
</dbReference>
<reference evidence="2" key="1">
    <citation type="submission" date="2015-10" db="EMBL/GenBank/DDBJ databases">
        <authorList>
            <person name="Gilbert D.G."/>
        </authorList>
    </citation>
    <scope>NUCLEOTIDE SEQUENCE</scope>
    <source>
        <strain evidence="2">Phyl III-seqv23</strain>
    </source>
</reference>
<protein>
    <submittedName>
        <fullName evidence="2">Phosphinothricin N-acetyltransferase</fullName>
        <ecNumber evidence="2">2.3.1.183</ecNumber>
    </submittedName>
</protein>
<dbReference type="EMBL" id="LN899825">
    <property type="protein sequence ID" value="CUV32615.1"/>
    <property type="molecule type" value="Genomic_DNA"/>
</dbReference>
<evidence type="ECO:0000313" key="5">
    <source>
        <dbReference type="EMBL" id="CUV59514.1"/>
    </source>
</evidence>
<gene>
    <name evidence="2" type="primary">pat</name>
    <name evidence="5" type="ORF">RD1301_v1_450020</name>
    <name evidence="2" type="ORF">RUN1744_v1_800025</name>
    <name evidence="3" type="ORF">TD1301_v1_120025</name>
    <name evidence="4" type="ORF">TF3108_v1_860042</name>
</gene>
<dbReference type="EMBL" id="LN899823">
    <property type="protein sequence ID" value="CUV24966.1"/>
    <property type="molecule type" value="Genomic_DNA"/>
</dbReference>
<dbReference type="GO" id="GO:0102971">
    <property type="term" value="F:phosphinothricin N-acetyltransferase activity"/>
    <property type="evidence" value="ECO:0007669"/>
    <property type="project" value="UniProtKB-EC"/>
</dbReference>
<dbReference type="PANTHER" id="PTHR43072:SF8">
    <property type="entry name" value="ACYLTRANSFERASE FABY-RELATED"/>
    <property type="match status" value="1"/>
</dbReference>
<evidence type="ECO:0000313" key="2">
    <source>
        <dbReference type="EMBL" id="CUV24966.1"/>
    </source>
</evidence>
<accession>A0A0S4URZ3</accession>
<keyword evidence="2" id="KW-0808">Transferase</keyword>
<dbReference type="InterPro" id="IPR016181">
    <property type="entry name" value="Acyl_CoA_acyltransferase"/>
</dbReference>
<organism evidence="2">
    <name type="scientific">Ralstonia solanacearum</name>
    <name type="common">Pseudomonas solanacearum</name>
    <dbReference type="NCBI Taxonomy" id="305"/>
    <lineage>
        <taxon>Bacteria</taxon>
        <taxon>Pseudomonadati</taxon>
        <taxon>Pseudomonadota</taxon>
        <taxon>Betaproteobacteria</taxon>
        <taxon>Burkholderiales</taxon>
        <taxon>Burkholderiaceae</taxon>
        <taxon>Ralstonia</taxon>
        <taxon>Ralstonia solanacearum species complex</taxon>
    </lineage>
</organism>
<dbReference type="EMBL" id="LN899822">
    <property type="protein sequence ID" value="CUV59514.1"/>
    <property type="molecule type" value="Genomic_DNA"/>
</dbReference>
<sequence length="183" mass="19729">MSSATPAAVSPPIAGASDAVVVRPARLADLPAIAAIYAHHVRTGTASFEIDPPDLAEMTRRFQTLQDTGMPYLVAQTGRKLLGFAYAGPHRARPAYRHTVEDSIYLDAAARGRGVGTLLLEALVRECVARGFWQIVAVVGGGQENLGSMRLHARCGFREVGVLAGVGYKFDRWLDVVLMQRTL</sequence>
<dbReference type="AlphaFoldDB" id="A0A0S4URZ3"/>
<proteinExistence type="predicted"/>
<dbReference type="SUPFAM" id="SSF55729">
    <property type="entry name" value="Acyl-CoA N-acyltransferases (Nat)"/>
    <property type="match status" value="1"/>
</dbReference>